<dbReference type="PANTHER" id="PTHR43842:SF2">
    <property type="entry name" value="PROPIONYL-COA CARBOXYLASE BETA CHAIN, MITOCHONDRIAL"/>
    <property type="match status" value="1"/>
</dbReference>
<dbReference type="Pfam" id="PF01039">
    <property type="entry name" value="Carboxyl_trans"/>
    <property type="match status" value="2"/>
</dbReference>
<evidence type="ECO:0000313" key="2">
    <source>
        <dbReference type="EMBL" id="GIJ75018.1"/>
    </source>
</evidence>
<dbReference type="GO" id="GO:0004658">
    <property type="term" value="F:propionyl-CoA carboxylase activity"/>
    <property type="evidence" value="ECO:0007669"/>
    <property type="project" value="TreeGrafter"/>
</dbReference>
<feature type="domain" description="Acetyl-coenzyme A carboxylase carboxyl transferase subunit beta" evidence="1">
    <location>
        <begin position="185"/>
        <end position="250"/>
    </location>
</feature>
<organism evidence="2 3">
    <name type="scientific">Virgisporangium ochraceum</name>
    <dbReference type="NCBI Taxonomy" id="65505"/>
    <lineage>
        <taxon>Bacteria</taxon>
        <taxon>Bacillati</taxon>
        <taxon>Actinomycetota</taxon>
        <taxon>Actinomycetes</taxon>
        <taxon>Micromonosporales</taxon>
        <taxon>Micromonosporaceae</taxon>
        <taxon>Virgisporangium</taxon>
    </lineage>
</organism>
<dbReference type="Proteomes" id="UP000635606">
    <property type="component" value="Unassembled WGS sequence"/>
</dbReference>
<reference evidence="2" key="1">
    <citation type="submission" date="2021-01" db="EMBL/GenBank/DDBJ databases">
        <title>Whole genome shotgun sequence of Virgisporangium ochraceum NBRC 16418.</title>
        <authorList>
            <person name="Komaki H."/>
            <person name="Tamura T."/>
        </authorList>
    </citation>
    <scope>NUCLEOTIDE SEQUENCE</scope>
    <source>
        <strain evidence="2">NBRC 16418</strain>
    </source>
</reference>
<sequence>MFDGLPPTPRDPRLCLGTLLDPHSVSALHPADASGVTAVRGRIDGRTVVAFCADTALTGTAGGGRIVRAVDAAISQRSPVVGLWYSGGPQPTDDDPVLAAMERASGRVPRISVVLGPVTGAVASRADLVISAPAARPFAGGPDLAVDSEPDAYARARQLVGLLARPFLAGPGSGVADGHALFDPGFVELRTTWAATIVTGLGRLAGRTVGVVANDPARAGGRIDPLTAARAERFVRTCDALGVPLLVLTDDPDATRLAGFDGASVPRVTVVTRRTYGGDLRRRLAEAFAAAPAGRAWWSHRSTQHRTIPL</sequence>
<comment type="caution">
    <text evidence="2">The sequence shown here is derived from an EMBL/GenBank/DDBJ whole genome shotgun (WGS) entry which is preliminary data.</text>
</comment>
<gene>
    <name evidence="2" type="ORF">Voc01_099350</name>
</gene>
<accession>A0A8J4A509</accession>
<proteinExistence type="predicted"/>
<dbReference type="GO" id="GO:0009317">
    <property type="term" value="C:acetyl-CoA carboxylase complex"/>
    <property type="evidence" value="ECO:0007669"/>
    <property type="project" value="TreeGrafter"/>
</dbReference>
<dbReference type="EMBL" id="BOPH01000148">
    <property type="protein sequence ID" value="GIJ75018.1"/>
    <property type="molecule type" value="Genomic_DNA"/>
</dbReference>
<keyword evidence="3" id="KW-1185">Reference proteome</keyword>
<dbReference type="PANTHER" id="PTHR43842">
    <property type="entry name" value="PROPIONYL-COA CARBOXYLASE BETA CHAIN"/>
    <property type="match status" value="1"/>
</dbReference>
<evidence type="ECO:0000313" key="3">
    <source>
        <dbReference type="Proteomes" id="UP000635606"/>
    </source>
</evidence>
<protein>
    <recommendedName>
        <fullName evidence="1">Acetyl-coenzyme A carboxylase carboxyl transferase subunit beta domain-containing protein</fullName>
    </recommendedName>
</protein>
<dbReference type="InterPro" id="IPR029045">
    <property type="entry name" value="ClpP/crotonase-like_dom_sf"/>
</dbReference>
<evidence type="ECO:0000259" key="1">
    <source>
        <dbReference type="Pfam" id="PF01039"/>
    </source>
</evidence>
<name>A0A8J4A509_9ACTN</name>
<dbReference type="InterPro" id="IPR051047">
    <property type="entry name" value="AccD/PCCB"/>
</dbReference>
<dbReference type="InterPro" id="IPR034733">
    <property type="entry name" value="AcCoA_carboxyl_beta"/>
</dbReference>
<feature type="domain" description="Acetyl-coenzyme A carboxylase carboxyl transferase subunit beta" evidence="1">
    <location>
        <begin position="33"/>
        <end position="121"/>
    </location>
</feature>
<dbReference type="Gene3D" id="3.90.226.10">
    <property type="entry name" value="2-enoyl-CoA Hydratase, Chain A, domain 1"/>
    <property type="match status" value="2"/>
</dbReference>
<dbReference type="SUPFAM" id="SSF52096">
    <property type="entry name" value="ClpP/crotonase"/>
    <property type="match status" value="2"/>
</dbReference>
<dbReference type="AlphaFoldDB" id="A0A8J4A509"/>